<feature type="region of interest" description="Disordered" evidence="1">
    <location>
        <begin position="26"/>
        <end position="45"/>
    </location>
</feature>
<evidence type="ECO:0000313" key="3">
    <source>
        <dbReference type="Proteomes" id="UP000265520"/>
    </source>
</evidence>
<dbReference type="Proteomes" id="UP000265520">
    <property type="component" value="Unassembled WGS sequence"/>
</dbReference>
<reference evidence="2 3" key="1">
    <citation type="journal article" date="2018" name="Front. Plant Sci.">
        <title>Red Clover (Trifolium pratense) and Zigzag Clover (T. medium) - A Picture of Genomic Similarities and Differences.</title>
        <authorList>
            <person name="Dluhosova J."/>
            <person name="Istvanek J."/>
            <person name="Nedelnik J."/>
            <person name="Repkova J."/>
        </authorList>
    </citation>
    <scope>NUCLEOTIDE SEQUENCE [LARGE SCALE GENOMIC DNA]</scope>
    <source>
        <strain evidence="3">cv. 10/8</strain>
        <tissue evidence="2">Leaf</tissue>
    </source>
</reference>
<protein>
    <submittedName>
        <fullName evidence="2">Uncharacterized protein</fullName>
    </submittedName>
</protein>
<keyword evidence="3" id="KW-1185">Reference proteome</keyword>
<feature type="non-terminal residue" evidence="2">
    <location>
        <position position="1"/>
    </location>
</feature>
<evidence type="ECO:0000256" key="1">
    <source>
        <dbReference type="SAM" id="MobiDB-lite"/>
    </source>
</evidence>
<proteinExistence type="predicted"/>
<dbReference type="AlphaFoldDB" id="A0A392VJN2"/>
<comment type="caution">
    <text evidence="2">The sequence shown here is derived from an EMBL/GenBank/DDBJ whole genome shotgun (WGS) entry which is preliminary data.</text>
</comment>
<name>A0A392VJN2_9FABA</name>
<sequence>GGGNETKGELAGGLYGDGVIACDGDGDCGDGDGDGDGDGGKSAVT</sequence>
<evidence type="ECO:0000313" key="2">
    <source>
        <dbReference type="EMBL" id="MCI88117.1"/>
    </source>
</evidence>
<accession>A0A392VJN2</accession>
<feature type="compositionally biased region" description="Acidic residues" evidence="1">
    <location>
        <begin position="26"/>
        <end position="37"/>
    </location>
</feature>
<dbReference type="EMBL" id="LXQA011184312">
    <property type="protein sequence ID" value="MCI88117.1"/>
    <property type="molecule type" value="Genomic_DNA"/>
</dbReference>
<organism evidence="2 3">
    <name type="scientific">Trifolium medium</name>
    <dbReference type="NCBI Taxonomy" id="97028"/>
    <lineage>
        <taxon>Eukaryota</taxon>
        <taxon>Viridiplantae</taxon>
        <taxon>Streptophyta</taxon>
        <taxon>Embryophyta</taxon>
        <taxon>Tracheophyta</taxon>
        <taxon>Spermatophyta</taxon>
        <taxon>Magnoliopsida</taxon>
        <taxon>eudicotyledons</taxon>
        <taxon>Gunneridae</taxon>
        <taxon>Pentapetalae</taxon>
        <taxon>rosids</taxon>
        <taxon>fabids</taxon>
        <taxon>Fabales</taxon>
        <taxon>Fabaceae</taxon>
        <taxon>Papilionoideae</taxon>
        <taxon>50 kb inversion clade</taxon>
        <taxon>NPAAA clade</taxon>
        <taxon>Hologalegina</taxon>
        <taxon>IRL clade</taxon>
        <taxon>Trifolieae</taxon>
        <taxon>Trifolium</taxon>
    </lineage>
</organism>